<evidence type="ECO:0000313" key="5">
    <source>
        <dbReference type="Proteomes" id="UP001230426"/>
    </source>
</evidence>
<gene>
    <name evidence="4" type="ORF">J2S55_005200</name>
</gene>
<reference evidence="4 5" key="1">
    <citation type="submission" date="2023-07" db="EMBL/GenBank/DDBJ databases">
        <title>Sequencing the genomes of 1000 actinobacteria strains.</title>
        <authorList>
            <person name="Klenk H.-P."/>
        </authorList>
    </citation>
    <scope>NUCLEOTIDE SEQUENCE [LARGE SCALE GENOMIC DNA]</scope>
    <source>
        <strain evidence="4 5">DSM 44109</strain>
    </source>
</reference>
<dbReference type="RefSeq" id="WP_306865872.1">
    <property type="nucleotide sequence ID" value="NZ_JAUSRB010000002.1"/>
</dbReference>
<dbReference type="Gene3D" id="3.30.750.24">
    <property type="entry name" value="STAS domain"/>
    <property type="match status" value="1"/>
</dbReference>
<protein>
    <recommendedName>
        <fullName evidence="2">Anti-sigma factor antagonist</fullName>
    </recommendedName>
</protein>
<dbReference type="InterPro" id="IPR002645">
    <property type="entry name" value="STAS_dom"/>
</dbReference>
<accession>A0ABT9R9L3</accession>
<dbReference type="InterPro" id="IPR036513">
    <property type="entry name" value="STAS_dom_sf"/>
</dbReference>
<evidence type="ECO:0000256" key="2">
    <source>
        <dbReference type="RuleBase" id="RU003749"/>
    </source>
</evidence>
<feature type="domain" description="STAS" evidence="3">
    <location>
        <begin position="12"/>
        <end position="108"/>
    </location>
</feature>
<dbReference type="CDD" id="cd07043">
    <property type="entry name" value="STAS_anti-anti-sigma_factors"/>
    <property type="match status" value="1"/>
</dbReference>
<dbReference type="NCBIfam" id="TIGR00377">
    <property type="entry name" value="ant_ant_sig"/>
    <property type="match status" value="1"/>
</dbReference>
<evidence type="ECO:0000313" key="4">
    <source>
        <dbReference type="EMBL" id="MDP9865934.1"/>
    </source>
</evidence>
<dbReference type="Proteomes" id="UP001230426">
    <property type="component" value="Unassembled WGS sequence"/>
</dbReference>
<dbReference type="Pfam" id="PF01740">
    <property type="entry name" value="STAS"/>
    <property type="match status" value="1"/>
</dbReference>
<organism evidence="4 5">
    <name type="scientific">Streptosporangium brasiliense</name>
    <dbReference type="NCBI Taxonomy" id="47480"/>
    <lineage>
        <taxon>Bacteria</taxon>
        <taxon>Bacillati</taxon>
        <taxon>Actinomycetota</taxon>
        <taxon>Actinomycetes</taxon>
        <taxon>Streptosporangiales</taxon>
        <taxon>Streptosporangiaceae</taxon>
        <taxon>Streptosporangium</taxon>
    </lineage>
</organism>
<dbReference type="PANTHER" id="PTHR33495:SF2">
    <property type="entry name" value="ANTI-SIGMA FACTOR ANTAGONIST TM_1081-RELATED"/>
    <property type="match status" value="1"/>
</dbReference>
<comment type="similarity">
    <text evidence="1 2">Belongs to the anti-sigma-factor antagonist family.</text>
</comment>
<dbReference type="PANTHER" id="PTHR33495">
    <property type="entry name" value="ANTI-SIGMA FACTOR ANTAGONIST TM_1081-RELATED-RELATED"/>
    <property type="match status" value="1"/>
</dbReference>
<dbReference type="PROSITE" id="PS50801">
    <property type="entry name" value="STAS"/>
    <property type="match status" value="1"/>
</dbReference>
<proteinExistence type="inferred from homology"/>
<sequence>MAIRLEKRADTDGSFLLIPVGDLDRDAAEALSTAVGECLAHPPGRLVIQMTHVQFCDSSGIVALLDAHAEAAGRGTELVLADVSEHLRALFRISALDQVVRIVEESRG</sequence>
<dbReference type="SUPFAM" id="SSF52091">
    <property type="entry name" value="SpoIIaa-like"/>
    <property type="match status" value="1"/>
</dbReference>
<name>A0ABT9R9L3_9ACTN</name>
<evidence type="ECO:0000256" key="1">
    <source>
        <dbReference type="ARBA" id="ARBA00009013"/>
    </source>
</evidence>
<dbReference type="EMBL" id="JAUSRB010000002">
    <property type="protein sequence ID" value="MDP9865934.1"/>
    <property type="molecule type" value="Genomic_DNA"/>
</dbReference>
<comment type="caution">
    <text evidence="4">The sequence shown here is derived from an EMBL/GenBank/DDBJ whole genome shotgun (WGS) entry which is preliminary data.</text>
</comment>
<evidence type="ECO:0000259" key="3">
    <source>
        <dbReference type="PROSITE" id="PS50801"/>
    </source>
</evidence>
<keyword evidence="5" id="KW-1185">Reference proteome</keyword>
<dbReference type="InterPro" id="IPR003658">
    <property type="entry name" value="Anti-sigma_ant"/>
</dbReference>